<evidence type="ECO:0000313" key="1">
    <source>
        <dbReference type="EMBL" id="SFL39787.1"/>
    </source>
</evidence>
<protein>
    <recommendedName>
        <fullName evidence="3">Excisionase</fullName>
    </recommendedName>
</protein>
<dbReference type="Proteomes" id="UP000181969">
    <property type="component" value="Unassembled WGS sequence"/>
</dbReference>
<gene>
    <name evidence="1" type="ORF">SAMN05216438_10827</name>
</gene>
<accession>A0A1I4HDN9</accession>
<evidence type="ECO:0008006" key="3">
    <source>
        <dbReference type="Google" id="ProtNLM"/>
    </source>
</evidence>
<evidence type="ECO:0000313" key="2">
    <source>
        <dbReference type="Proteomes" id="UP000181969"/>
    </source>
</evidence>
<sequence length="77" mass="9155">MALDLSDENWLTKSEFKSEFNLGESTYQTRMRKMTAGDSKFKHGYAKVSNKEVYINREVYNAWRSAEAEKNLFWVDY</sequence>
<dbReference type="RefSeq" id="WP_074751293.1">
    <property type="nucleotide sequence ID" value="NZ_FOTJ01000008.1"/>
</dbReference>
<organism evidence="1 2">
    <name type="scientific">Lactococcus garvieae</name>
    <dbReference type="NCBI Taxonomy" id="1363"/>
    <lineage>
        <taxon>Bacteria</taxon>
        <taxon>Bacillati</taxon>
        <taxon>Bacillota</taxon>
        <taxon>Bacilli</taxon>
        <taxon>Lactobacillales</taxon>
        <taxon>Streptococcaceae</taxon>
        <taxon>Lactococcus</taxon>
    </lineage>
</organism>
<dbReference type="AlphaFoldDB" id="A0A1I4HDN9"/>
<dbReference type="EMBL" id="FOTJ01000008">
    <property type="protein sequence ID" value="SFL39787.1"/>
    <property type="molecule type" value="Genomic_DNA"/>
</dbReference>
<dbReference type="OrthoDB" id="2243513at2"/>
<name>A0A1I4HDN9_9LACT</name>
<proteinExistence type="predicted"/>
<reference evidence="1 2" key="1">
    <citation type="submission" date="2016-10" db="EMBL/GenBank/DDBJ databases">
        <authorList>
            <person name="de Groot N.N."/>
        </authorList>
    </citation>
    <scope>NUCLEOTIDE SEQUENCE [LARGE SCALE GENOMIC DNA]</scope>
    <source>
        <strain evidence="1 2">M79</strain>
    </source>
</reference>